<dbReference type="SMART" id="SM00062">
    <property type="entry name" value="PBPb"/>
    <property type="match status" value="1"/>
</dbReference>
<proteinExistence type="predicted"/>
<organism evidence="3 4">
    <name type="scientific">Crystallibacter crystallopoietes</name>
    <dbReference type="NCBI Taxonomy" id="37928"/>
    <lineage>
        <taxon>Bacteria</taxon>
        <taxon>Bacillati</taxon>
        <taxon>Actinomycetota</taxon>
        <taxon>Actinomycetes</taxon>
        <taxon>Micrococcales</taxon>
        <taxon>Micrococcaceae</taxon>
        <taxon>Crystallibacter</taxon>
    </lineage>
</organism>
<accession>A0A1H1CXP1</accession>
<dbReference type="CDD" id="cd13530">
    <property type="entry name" value="PBP2_peptides_like"/>
    <property type="match status" value="1"/>
</dbReference>
<dbReference type="OrthoDB" id="8454826at2"/>
<name>A0A1H1CXP1_9MICC</name>
<reference evidence="3 4" key="1">
    <citation type="submission" date="2016-10" db="EMBL/GenBank/DDBJ databases">
        <authorList>
            <person name="de Groot N.N."/>
        </authorList>
    </citation>
    <scope>NUCLEOTIDE SEQUENCE [LARGE SCALE GENOMIC DNA]</scope>
    <source>
        <strain evidence="3 4">DSM 20117</strain>
    </source>
</reference>
<keyword evidence="4" id="KW-1185">Reference proteome</keyword>
<dbReference type="PANTHER" id="PTHR35936:SF32">
    <property type="entry name" value="MEMBRANE-BOUND LYTIC MUREIN TRANSGLYCOSYLASE F"/>
    <property type="match status" value="1"/>
</dbReference>
<dbReference type="Proteomes" id="UP000181917">
    <property type="component" value="Unassembled WGS sequence"/>
</dbReference>
<dbReference type="InterPro" id="IPR001638">
    <property type="entry name" value="Solute-binding_3/MltF_N"/>
</dbReference>
<evidence type="ECO:0000313" key="3">
    <source>
        <dbReference type="EMBL" id="SDQ68984.1"/>
    </source>
</evidence>
<dbReference type="Gene3D" id="3.40.190.10">
    <property type="entry name" value="Periplasmic binding protein-like II"/>
    <property type="match status" value="2"/>
</dbReference>
<dbReference type="STRING" id="37928.SAMN04489742_2150"/>
<dbReference type="Pfam" id="PF00497">
    <property type="entry name" value="SBP_bac_3"/>
    <property type="match status" value="1"/>
</dbReference>
<feature type="domain" description="Solute-binding protein family 3/N-terminal" evidence="2">
    <location>
        <begin position="72"/>
        <end position="296"/>
    </location>
</feature>
<dbReference type="PANTHER" id="PTHR35936">
    <property type="entry name" value="MEMBRANE-BOUND LYTIC MUREIN TRANSGLYCOSYLASE F"/>
    <property type="match status" value="1"/>
</dbReference>
<protein>
    <submittedName>
        <fullName evidence="3">Amino acid ABC transporter substrate-binding protein, PAAT family</fullName>
    </submittedName>
</protein>
<gene>
    <name evidence="3" type="ORF">SAMN04489742_2150</name>
</gene>
<evidence type="ECO:0000256" key="1">
    <source>
        <dbReference type="ARBA" id="ARBA00022729"/>
    </source>
</evidence>
<dbReference type="SUPFAM" id="SSF53850">
    <property type="entry name" value="Periplasmic binding protein-like II"/>
    <property type="match status" value="1"/>
</dbReference>
<sequence>MWVTCIDDLTRIEAPMAIVSSDRKHSKLIASGGALAAIALLATGCSSGNGNAATVDENCTPVAQVETMTEGKLKALVVEHPPFVTMQGGTLSGIEGELLQKVAADLCLELDAQVTSFAGAIEGLQNNRADLSSSNWTVNDERRELFEVSNPMYESRMGLVTKGQDWDTPEALEGKKIGTPQGYLWNEQLHELYGDNITEYQSDVAVIDDVKAGRIDVGIVNNHANSWRLTQDQYKDLTLKTMQTSDKLPHTQKEALAVVLVKKGETDLRDAVNVVLGEYQDSGEMKAQFEEYGLDPQFIVSSGS</sequence>
<dbReference type="AlphaFoldDB" id="A0A1H1CXP1"/>
<evidence type="ECO:0000313" key="4">
    <source>
        <dbReference type="Proteomes" id="UP000181917"/>
    </source>
</evidence>
<dbReference type="EMBL" id="FNKH01000002">
    <property type="protein sequence ID" value="SDQ68984.1"/>
    <property type="molecule type" value="Genomic_DNA"/>
</dbReference>
<evidence type="ECO:0000259" key="2">
    <source>
        <dbReference type="SMART" id="SM00062"/>
    </source>
</evidence>
<keyword evidence="1" id="KW-0732">Signal</keyword>